<dbReference type="Proteomes" id="UP000466578">
    <property type="component" value="Chromosome"/>
</dbReference>
<proteinExistence type="predicted"/>
<name>A0ABN6AN51_9MYCO</name>
<protein>
    <submittedName>
        <fullName evidence="1">Uncharacterized protein</fullName>
    </submittedName>
</protein>
<accession>A0ABN6AN51</accession>
<gene>
    <name evidence="1" type="ORF">MPRI_13640</name>
</gene>
<evidence type="ECO:0000313" key="1">
    <source>
        <dbReference type="EMBL" id="BBY69177.1"/>
    </source>
</evidence>
<organism evidence="1 2">
    <name type="scientific">Mycobacterium paraintracellulare</name>
    <dbReference type="NCBI Taxonomy" id="1138383"/>
    <lineage>
        <taxon>Bacteria</taxon>
        <taxon>Bacillati</taxon>
        <taxon>Actinomycetota</taxon>
        <taxon>Actinomycetes</taxon>
        <taxon>Mycobacteriales</taxon>
        <taxon>Mycobacteriaceae</taxon>
        <taxon>Mycobacterium</taxon>
        <taxon>Mycobacterium avium complex (MAC)</taxon>
    </lineage>
</organism>
<reference evidence="1 2" key="1">
    <citation type="journal article" date="2019" name="Emerg. Microbes Infect.">
        <title>Comprehensive subspecies identification of 175 nontuberculous mycobacteria species based on 7547 genomic profiles.</title>
        <authorList>
            <person name="Matsumoto Y."/>
            <person name="Kinjo T."/>
            <person name="Motooka D."/>
            <person name="Nabeya D."/>
            <person name="Jung N."/>
            <person name="Uechi K."/>
            <person name="Horii T."/>
            <person name="Iida T."/>
            <person name="Fujita J."/>
            <person name="Nakamura S."/>
        </authorList>
    </citation>
    <scope>NUCLEOTIDE SEQUENCE [LARGE SCALE GENOMIC DNA]</scope>
    <source>
        <strain evidence="1 2">JCM 30622</strain>
    </source>
</reference>
<evidence type="ECO:0000313" key="2">
    <source>
        <dbReference type="Proteomes" id="UP000466578"/>
    </source>
</evidence>
<keyword evidence="2" id="KW-1185">Reference proteome</keyword>
<dbReference type="EMBL" id="AP022597">
    <property type="protein sequence ID" value="BBY69177.1"/>
    <property type="molecule type" value="Genomic_DNA"/>
</dbReference>
<sequence length="77" mass="8519">MALFARNSMSRGRLDRLARGAALLANLRDMWDPGYRESAIAPTRTGANKRRSTTTTLARTQTVDADEVHDELGGRVM</sequence>